<evidence type="ECO:0000313" key="4">
    <source>
        <dbReference type="Proteomes" id="UP001500064"/>
    </source>
</evidence>
<dbReference type="PANTHER" id="PTHR35004:SF6">
    <property type="entry name" value="TRANSPOSASE"/>
    <property type="match status" value="1"/>
</dbReference>
<accession>A0ABP4U0I5</accession>
<organism evidence="3 4">
    <name type="scientific">Nonomuraea maheshkhaliensis</name>
    <dbReference type="NCBI Taxonomy" id="419590"/>
    <lineage>
        <taxon>Bacteria</taxon>
        <taxon>Bacillati</taxon>
        <taxon>Actinomycetota</taxon>
        <taxon>Actinomycetes</taxon>
        <taxon>Streptosporangiales</taxon>
        <taxon>Streptosporangiaceae</taxon>
        <taxon>Nonomuraea</taxon>
    </lineage>
</organism>
<protein>
    <submittedName>
        <fullName evidence="3">IS481 family transposase</fullName>
    </submittedName>
</protein>
<dbReference type="SUPFAM" id="SSF46689">
    <property type="entry name" value="Homeodomain-like"/>
    <property type="match status" value="1"/>
</dbReference>
<dbReference type="PROSITE" id="PS50994">
    <property type="entry name" value="INTEGRASE"/>
    <property type="match status" value="1"/>
</dbReference>
<dbReference type="InterPro" id="IPR009057">
    <property type="entry name" value="Homeodomain-like_sf"/>
</dbReference>
<feature type="compositionally biased region" description="Basic and acidic residues" evidence="1">
    <location>
        <begin position="349"/>
        <end position="359"/>
    </location>
</feature>
<dbReference type="SUPFAM" id="SSF53098">
    <property type="entry name" value="Ribonuclease H-like"/>
    <property type="match status" value="1"/>
</dbReference>
<dbReference type="InterPro" id="IPR012337">
    <property type="entry name" value="RNaseH-like_sf"/>
</dbReference>
<comment type="caution">
    <text evidence="3">The sequence shown here is derived from an EMBL/GenBank/DDBJ whole genome shotgun (WGS) entry which is preliminary data.</text>
</comment>
<dbReference type="PANTHER" id="PTHR35004">
    <property type="entry name" value="TRANSPOSASE RV3428C-RELATED"/>
    <property type="match status" value="1"/>
</dbReference>
<evidence type="ECO:0000313" key="3">
    <source>
        <dbReference type="EMBL" id="GAA1696920.1"/>
    </source>
</evidence>
<keyword evidence="4" id="KW-1185">Reference proteome</keyword>
<gene>
    <name evidence="3" type="ORF">GCM10009733_110230</name>
</gene>
<reference evidence="4" key="1">
    <citation type="journal article" date="2019" name="Int. J. Syst. Evol. Microbiol.">
        <title>The Global Catalogue of Microorganisms (GCM) 10K type strain sequencing project: providing services to taxonomists for standard genome sequencing and annotation.</title>
        <authorList>
            <consortium name="The Broad Institute Genomics Platform"/>
            <consortium name="The Broad Institute Genome Sequencing Center for Infectious Disease"/>
            <person name="Wu L."/>
            <person name="Ma J."/>
        </authorList>
    </citation>
    <scope>NUCLEOTIDE SEQUENCE [LARGE SCALE GENOMIC DNA]</scope>
    <source>
        <strain evidence="4">JCM 13929</strain>
    </source>
</reference>
<dbReference type="Pfam" id="PF13565">
    <property type="entry name" value="HTH_32"/>
    <property type="match status" value="1"/>
</dbReference>
<dbReference type="Pfam" id="PF13683">
    <property type="entry name" value="rve_3"/>
    <property type="match status" value="1"/>
</dbReference>
<evidence type="ECO:0000256" key="1">
    <source>
        <dbReference type="SAM" id="MobiDB-lite"/>
    </source>
</evidence>
<name>A0ABP4U0I5_9ACTN</name>
<evidence type="ECO:0000259" key="2">
    <source>
        <dbReference type="PROSITE" id="PS50994"/>
    </source>
</evidence>
<dbReference type="EMBL" id="BAAAMU010000230">
    <property type="protein sequence ID" value="GAA1696920.1"/>
    <property type="molecule type" value="Genomic_DNA"/>
</dbReference>
<dbReference type="NCBIfam" id="NF033577">
    <property type="entry name" value="transpos_IS481"/>
    <property type="match status" value="1"/>
</dbReference>
<dbReference type="InterPro" id="IPR036397">
    <property type="entry name" value="RNaseH_sf"/>
</dbReference>
<proteinExistence type="predicted"/>
<dbReference type="Gene3D" id="3.30.420.10">
    <property type="entry name" value="Ribonuclease H-like superfamily/Ribonuclease H"/>
    <property type="match status" value="1"/>
</dbReference>
<feature type="domain" description="Integrase catalytic" evidence="2">
    <location>
        <begin position="133"/>
        <end position="307"/>
    </location>
</feature>
<feature type="region of interest" description="Disordered" evidence="1">
    <location>
        <begin position="331"/>
        <end position="360"/>
    </location>
</feature>
<sequence length="616" mass="67305">MALVELSVVEQRYHAVIEVLSGAKVTDVAGRYGVSRQSVHAWVRRYQDGGLAGLADRSHAPKAHPMQTPAAIEALICELRRAHPRWGPRTLLWELGRRGVEPLPSRASIYRALVRNSLVEPVTRRRKREDYRRWERPGPMQLWQMDIMGGLLLADGSEAKLITGVDDHSRFCVIASVVARPTGRMVCAAFAEAMRGYGVPLEVLTDNGKQFTGRFGGPKAGEVLFERVCRENGIKLRHTAPRTPTTTGKIERFHQSVRREWLDEALPFASIEAAQAETDAFVEHDNTARPHQALDMAFPADRFFAERSDGQRRAERELPLQLPAALTTVTASAPEAAPAPATVPIPVGDHGDQPERPEPVVRTSVDPLSRQAIEVDRIVPASGNLSIGGQQLWLGPDRAGLPITMWISTQRLHVFTTGGGRLKSVASRLTVKDLAALLASGQARPAADEPVPEPPIEASAVEIDRQVSSIGTISLAGRALCIGAHLAGRRVTVRLDGITARVMDEDRQLLRAVPCPLPLAECLTLRNARPAGAPPTSPAGPVTVQRVVCSRGHFQVVGQKVQVGRVHARKILDVTVDDTHITVHDNGEPIRVVPRTTTQEITRIKSQAHTKKRKIG</sequence>
<dbReference type="InterPro" id="IPR047656">
    <property type="entry name" value="IS481-like_transpos"/>
</dbReference>
<feature type="compositionally biased region" description="Low complexity" evidence="1">
    <location>
        <begin position="331"/>
        <end position="347"/>
    </location>
</feature>
<dbReference type="Proteomes" id="UP001500064">
    <property type="component" value="Unassembled WGS sequence"/>
</dbReference>
<dbReference type="InterPro" id="IPR001584">
    <property type="entry name" value="Integrase_cat-core"/>
</dbReference>